<name>A0A0V0QL95_PSEPJ</name>
<dbReference type="EMBL" id="LDAU01000146">
    <property type="protein sequence ID" value="KRX03022.1"/>
    <property type="molecule type" value="Genomic_DNA"/>
</dbReference>
<proteinExistence type="predicted"/>
<comment type="caution">
    <text evidence="1">The sequence shown here is derived from an EMBL/GenBank/DDBJ whole genome shotgun (WGS) entry which is preliminary data.</text>
</comment>
<protein>
    <submittedName>
        <fullName evidence="1">Uncharacterized protein</fullName>
    </submittedName>
</protein>
<gene>
    <name evidence="1" type="ORF">PPERSA_04817</name>
</gene>
<organism evidence="1 2">
    <name type="scientific">Pseudocohnilembus persalinus</name>
    <name type="common">Ciliate</name>
    <dbReference type="NCBI Taxonomy" id="266149"/>
    <lineage>
        <taxon>Eukaryota</taxon>
        <taxon>Sar</taxon>
        <taxon>Alveolata</taxon>
        <taxon>Ciliophora</taxon>
        <taxon>Intramacronucleata</taxon>
        <taxon>Oligohymenophorea</taxon>
        <taxon>Scuticociliatia</taxon>
        <taxon>Philasterida</taxon>
        <taxon>Pseudocohnilembidae</taxon>
        <taxon>Pseudocohnilembus</taxon>
    </lineage>
</organism>
<evidence type="ECO:0000313" key="1">
    <source>
        <dbReference type="EMBL" id="KRX03022.1"/>
    </source>
</evidence>
<evidence type="ECO:0000313" key="2">
    <source>
        <dbReference type="Proteomes" id="UP000054937"/>
    </source>
</evidence>
<dbReference type="AlphaFoldDB" id="A0A0V0QL95"/>
<accession>A0A0V0QL95</accession>
<keyword evidence="2" id="KW-1185">Reference proteome</keyword>
<dbReference type="InParanoid" id="A0A0V0QL95"/>
<sequence length="145" mass="17219">MTLSFKFVSQEIINKNLIQDEYKKLFDILYSLQKKDSINKAQLFEHPILIINAILLFPYKNFYCDRQQCDDERNYQFQTCDNLFTSDEKRNYKKIFSNILELFSDKIIAIQNMINSLGKNQSLMSQEQIQNSLGDHYLNLRSLAI</sequence>
<reference evidence="1 2" key="1">
    <citation type="journal article" date="2015" name="Sci. Rep.">
        <title>Genome of the facultative scuticociliatosis pathogen Pseudocohnilembus persalinus provides insight into its virulence through horizontal gene transfer.</title>
        <authorList>
            <person name="Xiong J."/>
            <person name="Wang G."/>
            <person name="Cheng J."/>
            <person name="Tian M."/>
            <person name="Pan X."/>
            <person name="Warren A."/>
            <person name="Jiang C."/>
            <person name="Yuan D."/>
            <person name="Miao W."/>
        </authorList>
    </citation>
    <scope>NUCLEOTIDE SEQUENCE [LARGE SCALE GENOMIC DNA]</scope>
    <source>
        <strain evidence="1">36N120E</strain>
    </source>
</reference>
<dbReference type="Proteomes" id="UP000054937">
    <property type="component" value="Unassembled WGS sequence"/>
</dbReference>